<protein>
    <recommendedName>
        <fullName evidence="2">DUF3828 domain-containing protein</fullName>
    </recommendedName>
</protein>
<organism evidence="3 4">
    <name type="scientific">Paraburkholderia youngii</name>
    <dbReference type="NCBI Taxonomy" id="2782701"/>
    <lineage>
        <taxon>Bacteria</taxon>
        <taxon>Pseudomonadati</taxon>
        <taxon>Pseudomonadota</taxon>
        <taxon>Betaproteobacteria</taxon>
        <taxon>Burkholderiales</taxon>
        <taxon>Burkholderiaceae</taxon>
        <taxon>Paraburkholderia</taxon>
    </lineage>
</organism>
<evidence type="ECO:0000256" key="1">
    <source>
        <dbReference type="SAM" id="SignalP"/>
    </source>
</evidence>
<dbReference type="InterPro" id="IPR024289">
    <property type="entry name" value="DUF3828"/>
</dbReference>
<reference evidence="3 4" key="1">
    <citation type="submission" date="2020-08" db="EMBL/GenBank/DDBJ databases">
        <title>Genomic Encyclopedia of Type Strains, Phase IV (KMG-V): Genome sequencing to study the core and pangenomes of soil and plant-associated prokaryotes.</title>
        <authorList>
            <person name="Whitman W."/>
        </authorList>
    </citation>
    <scope>NUCLEOTIDE SEQUENCE [LARGE SCALE GENOMIC DNA]</scope>
    <source>
        <strain evidence="3 4">JPY162</strain>
    </source>
</reference>
<dbReference type="Proteomes" id="UP000592820">
    <property type="component" value="Unassembled WGS sequence"/>
</dbReference>
<feature type="chain" id="PRO_5031083357" description="DUF3828 domain-containing protein" evidence="1">
    <location>
        <begin position="26"/>
        <end position="158"/>
    </location>
</feature>
<proteinExistence type="predicted"/>
<comment type="caution">
    <text evidence="3">The sequence shown here is derived from an EMBL/GenBank/DDBJ whole genome shotgun (WGS) entry which is preliminary data.</text>
</comment>
<accession>A0A7W8L1W5</accession>
<dbReference type="EMBL" id="JACHDE010000001">
    <property type="protein sequence ID" value="MBB5398917.1"/>
    <property type="molecule type" value="Genomic_DNA"/>
</dbReference>
<feature type="signal peptide" evidence="1">
    <location>
        <begin position="1"/>
        <end position="25"/>
    </location>
</feature>
<keyword evidence="1" id="KW-0732">Signal</keyword>
<dbReference type="RefSeq" id="WP_184225412.1">
    <property type="nucleotide sequence ID" value="NZ_JACHDE010000001.1"/>
</dbReference>
<dbReference type="AlphaFoldDB" id="A0A7W8L1W5"/>
<feature type="domain" description="DUF3828" evidence="2">
    <location>
        <begin position="31"/>
        <end position="146"/>
    </location>
</feature>
<evidence type="ECO:0000259" key="2">
    <source>
        <dbReference type="Pfam" id="PF12883"/>
    </source>
</evidence>
<evidence type="ECO:0000313" key="4">
    <source>
        <dbReference type="Proteomes" id="UP000592820"/>
    </source>
</evidence>
<evidence type="ECO:0000313" key="3">
    <source>
        <dbReference type="EMBL" id="MBB5398917.1"/>
    </source>
</evidence>
<dbReference type="Gene3D" id="3.10.450.50">
    <property type="match status" value="1"/>
</dbReference>
<sequence>MIKFIFRVFASLAVALALEPGAATAATPDSPETTVKTFYTWYLQQAGSVYQLTDSHIYNHVAKPTVDNLRDDYRHKRLPGGADYFTRVQDIDPQIWLKTMTLHPAIALGGTVVIPLTFGLGEKQNLVVFVAKENGHWRITKVEDTTGYQGFHQYDPMD</sequence>
<name>A0A7W8L1W5_9BURK</name>
<dbReference type="Pfam" id="PF12883">
    <property type="entry name" value="DUF3828"/>
    <property type="match status" value="1"/>
</dbReference>
<gene>
    <name evidence="3" type="ORF">HDG41_000953</name>
</gene>